<sequence length="622" mass="71547">MANLQKQGASVGSGALAGPGSFQFGESKSLKDFKKGKETPKFKFSSDIVREILDVRSDLYMDPNMPKDCDQHQKTWRMKMYQPKFPNKVKTIKNGIDQIRSQSYNLQQFMKQKQIKDEKKKQTGKEGAETSGKDKGYADPSELTEAELDKYWRLQREYLEFMVEMGFPIPKEKDELFKVLILKDYYTQDEREKRKQHAIQKLENEGNALQNKLSKIDRKMESKIISQANKNFNIHLHVNRLKREDMDYLKELNNEINLKIKYFTNPSLMHQVMNAHLYEKPQNTTDDSIDSLPVNLQTNEKSAKDQSSMFPSINQRIGKVSGLKGPSDTPSKLSIKKSPSQSKNTNYNSVAHNNNHNQTHTNLTEHSSTYASNFHKNGNNMNQSNGLQSFEALNGNAHGKDENNIHSMSEQMKSGIKEYFQKMYRKNKIKKSQAINTICKKNLLEDQFEFFLKTLQDKNKKGLKFSASQPILETQIQSMKQHMNETQKISQTLNGSPDKPLSPTANNNAFKILPNTTSNSQLKMTTKENKLSELFVECNKFLPDKLFSIKKIKDYSLGIPLNDDGEIVNNAPDKTESNFFKLSKSNMRMFSDCQDKLVGLQKSLDEHEKVFLIKALRDSNLY</sequence>
<reference evidence="3 4" key="1">
    <citation type="submission" date="2014-06" db="EMBL/GenBank/DDBJ databases">
        <authorList>
            <person name="Swart Estienne"/>
        </authorList>
    </citation>
    <scope>NUCLEOTIDE SEQUENCE [LARGE SCALE GENOMIC DNA]</scope>
    <source>
        <strain evidence="3 4">130c</strain>
    </source>
</reference>
<feature type="region of interest" description="Disordered" evidence="2">
    <location>
        <begin position="1"/>
        <end position="30"/>
    </location>
</feature>
<evidence type="ECO:0000313" key="4">
    <source>
        <dbReference type="Proteomes" id="UP000039865"/>
    </source>
</evidence>
<protein>
    <submittedName>
        <fullName evidence="3">Uncharacterized protein</fullName>
    </submittedName>
</protein>
<evidence type="ECO:0000256" key="1">
    <source>
        <dbReference type="SAM" id="Coils"/>
    </source>
</evidence>
<evidence type="ECO:0000256" key="2">
    <source>
        <dbReference type="SAM" id="MobiDB-lite"/>
    </source>
</evidence>
<name>A0A078B9Y1_STYLE</name>
<feature type="coiled-coil region" evidence="1">
    <location>
        <begin position="192"/>
        <end position="219"/>
    </location>
</feature>
<organism evidence="3 4">
    <name type="scientific">Stylonychia lemnae</name>
    <name type="common">Ciliate</name>
    <dbReference type="NCBI Taxonomy" id="5949"/>
    <lineage>
        <taxon>Eukaryota</taxon>
        <taxon>Sar</taxon>
        <taxon>Alveolata</taxon>
        <taxon>Ciliophora</taxon>
        <taxon>Intramacronucleata</taxon>
        <taxon>Spirotrichea</taxon>
        <taxon>Stichotrichia</taxon>
        <taxon>Sporadotrichida</taxon>
        <taxon>Oxytrichidae</taxon>
        <taxon>Stylonychinae</taxon>
        <taxon>Stylonychia</taxon>
    </lineage>
</organism>
<dbReference type="InParanoid" id="A0A078B9Y1"/>
<feature type="region of interest" description="Disordered" evidence="2">
    <location>
        <begin position="110"/>
        <end position="139"/>
    </location>
</feature>
<gene>
    <name evidence="3" type="primary">Contig14167.g15094</name>
    <name evidence="3" type="ORF">STYLEM_20169</name>
</gene>
<feature type="region of interest" description="Disordered" evidence="2">
    <location>
        <begin position="317"/>
        <end position="362"/>
    </location>
</feature>
<keyword evidence="1" id="KW-0175">Coiled coil</keyword>
<feature type="compositionally biased region" description="Polar residues" evidence="2">
    <location>
        <begin position="1"/>
        <end position="10"/>
    </location>
</feature>
<feature type="compositionally biased region" description="Polar residues" evidence="2">
    <location>
        <begin position="328"/>
        <end position="343"/>
    </location>
</feature>
<feature type="compositionally biased region" description="Basic and acidic residues" evidence="2">
    <location>
        <begin position="114"/>
        <end position="137"/>
    </location>
</feature>
<accession>A0A078B9Y1</accession>
<dbReference type="Proteomes" id="UP000039865">
    <property type="component" value="Unassembled WGS sequence"/>
</dbReference>
<evidence type="ECO:0000313" key="3">
    <source>
        <dbReference type="EMBL" id="CDW91021.1"/>
    </source>
</evidence>
<keyword evidence="4" id="KW-1185">Reference proteome</keyword>
<dbReference type="AlphaFoldDB" id="A0A078B9Y1"/>
<dbReference type="OrthoDB" id="327356at2759"/>
<proteinExistence type="predicted"/>
<feature type="compositionally biased region" description="Low complexity" evidence="2">
    <location>
        <begin position="344"/>
        <end position="362"/>
    </location>
</feature>
<dbReference type="EMBL" id="CCKQ01019016">
    <property type="protein sequence ID" value="CDW91021.1"/>
    <property type="molecule type" value="Genomic_DNA"/>
</dbReference>